<dbReference type="PROSITE" id="PS50111">
    <property type="entry name" value="CHEMOTAXIS_TRANSDUC_2"/>
    <property type="match status" value="1"/>
</dbReference>
<evidence type="ECO:0000256" key="1">
    <source>
        <dbReference type="ARBA" id="ARBA00023224"/>
    </source>
</evidence>
<feature type="domain" description="Methyl-accepting transducer" evidence="4">
    <location>
        <begin position="159"/>
        <end position="359"/>
    </location>
</feature>
<feature type="coiled-coil region" evidence="3">
    <location>
        <begin position="167"/>
        <end position="201"/>
    </location>
</feature>
<dbReference type="Pfam" id="PF00015">
    <property type="entry name" value="MCPsignal"/>
    <property type="match status" value="1"/>
</dbReference>
<dbReference type="PANTHER" id="PTHR32089:SF112">
    <property type="entry name" value="LYSOZYME-LIKE PROTEIN-RELATED"/>
    <property type="match status" value="1"/>
</dbReference>
<evidence type="ECO:0000256" key="2">
    <source>
        <dbReference type="PROSITE-ProRule" id="PRU00284"/>
    </source>
</evidence>
<dbReference type="SUPFAM" id="SSF159800">
    <property type="entry name" value="PrpR receptor domain-like"/>
    <property type="match status" value="1"/>
</dbReference>
<dbReference type="HOGENOM" id="CLU_777845_0_0_9"/>
<dbReference type="InterPro" id="IPR010524">
    <property type="entry name" value="Sig_transdc_resp-reg_PrpR_N"/>
</dbReference>
<evidence type="ECO:0000256" key="3">
    <source>
        <dbReference type="SAM" id="Coils"/>
    </source>
</evidence>
<dbReference type="eggNOG" id="COG0840">
    <property type="taxonomic scope" value="Bacteria"/>
</dbReference>
<keyword evidence="3" id="KW-0175">Coiled coil</keyword>
<evidence type="ECO:0000313" key="6">
    <source>
        <dbReference type="Proteomes" id="UP000010797"/>
    </source>
</evidence>
<name>L0F7N8_DESDL</name>
<dbReference type="EMBL" id="CP003344">
    <property type="protein sequence ID" value="AGA69015.1"/>
    <property type="molecule type" value="Genomic_DNA"/>
</dbReference>
<accession>L0F7N8</accession>
<keyword evidence="1 2" id="KW-0807">Transducer</keyword>
<dbReference type="PANTHER" id="PTHR32089">
    <property type="entry name" value="METHYL-ACCEPTING CHEMOTAXIS PROTEIN MCPB"/>
    <property type="match status" value="1"/>
</dbReference>
<organism evidence="5 6">
    <name type="scientific">Desulfitobacterium dichloroeliminans (strain LMG P-21439 / DCA1)</name>
    <dbReference type="NCBI Taxonomy" id="871963"/>
    <lineage>
        <taxon>Bacteria</taxon>
        <taxon>Bacillati</taxon>
        <taxon>Bacillota</taxon>
        <taxon>Clostridia</taxon>
        <taxon>Eubacteriales</taxon>
        <taxon>Desulfitobacteriaceae</taxon>
        <taxon>Desulfitobacterium</taxon>
    </lineage>
</organism>
<protein>
    <submittedName>
        <fullName evidence="5">Methyl-accepting chemotaxis protein</fullName>
    </submittedName>
</protein>
<dbReference type="OrthoDB" id="3192at2"/>
<dbReference type="Gene3D" id="3.40.50.2300">
    <property type="match status" value="1"/>
</dbReference>
<dbReference type="Pfam" id="PF06506">
    <property type="entry name" value="PrpR_N"/>
    <property type="match status" value="1"/>
</dbReference>
<dbReference type="GO" id="GO:0005524">
    <property type="term" value="F:ATP binding"/>
    <property type="evidence" value="ECO:0007669"/>
    <property type="project" value="InterPro"/>
</dbReference>
<sequence length="359" mass="39426">MDSIFFAALTQEMAQATKQVMQELGLSFPIKVVSFDEGPEVVKANSDVDVMISRGLMVDLMKKYTDKPVVGLTMSIDEIFEAVNQLIIGGATKVGVVAHQGYIEMGNSDFALGDMTIHIRPWNTLEDIPKILEHLSKIGVDAIAGDKGGSTAAKERGFVVVTLESGLNAMRRSINEASKIAKAQERERDKEREKSRRFEQVLNVLYSELEQSASFIEELTASSEELAASSQESSDIALTAAREVNNISEILDVIRRVAQQTNLLGLNAAIEAARAGEHGRGFSVVAEEVRKLADESNKSARNIDEMLHRFRESVNMVQKNVEESNVITQEQAKATQVLAQKLDELRLVGEKLTSMVGSN</sequence>
<dbReference type="STRING" id="871963.Desdi_1522"/>
<dbReference type="AlphaFoldDB" id="L0F7N8"/>
<dbReference type="RefSeq" id="WP_015262008.1">
    <property type="nucleotide sequence ID" value="NC_019903.1"/>
</dbReference>
<dbReference type="Proteomes" id="UP000010797">
    <property type="component" value="Chromosome"/>
</dbReference>
<dbReference type="SMART" id="SM00283">
    <property type="entry name" value="MA"/>
    <property type="match status" value="1"/>
</dbReference>
<reference evidence="6" key="1">
    <citation type="submission" date="2012-02" db="EMBL/GenBank/DDBJ databases">
        <title>Complete sequence of Desulfitobacterium dichloroeliminans LMG P-21439.</title>
        <authorList>
            <person name="Lucas S."/>
            <person name="Han J."/>
            <person name="Lapidus A."/>
            <person name="Cheng J.-F."/>
            <person name="Goodwin L."/>
            <person name="Pitluck S."/>
            <person name="Peters L."/>
            <person name="Ovchinnikova G."/>
            <person name="Teshima H."/>
            <person name="Detter J.C."/>
            <person name="Han C."/>
            <person name="Tapia R."/>
            <person name="Land M."/>
            <person name="Hauser L."/>
            <person name="Kyrpides N."/>
            <person name="Ivanova N."/>
            <person name="Pagani I."/>
            <person name="Kruse T."/>
            <person name="de Vos W.M."/>
            <person name="Boon N."/>
            <person name="Smidt H."/>
            <person name="Woyke T."/>
        </authorList>
    </citation>
    <scope>NUCLEOTIDE SEQUENCE [LARGE SCALE GENOMIC DNA]</scope>
    <source>
        <strain evidence="6">LMG P-21439 / DCA1</strain>
    </source>
</reference>
<dbReference type="InterPro" id="IPR004089">
    <property type="entry name" value="MCPsignal_dom"/>
</dbReference>
<keyword evidence="6" id="KW-1185">Reference proteome</keyword>
<evidence type="ECO:0000313" key="5">
    <source>
        <dbReference type="EMBL" id="AGA69015.1"/>
    </source>
</evidence>
<dbReference type="Gene3D" id="1.10.287.950">
    <property type="entry name" value="Methyl-accepting chemotaxis protein"/>
    <property type="match status" value="1"/>
</dbReference>
<proteinExistence type="predicted"/>
<evidence type="ECO:0000259" key="4">
    <source>
        <dbReference type="PROSITE" id="PS50111"/>
    </source>
</evidence>
<dbReference type="GO" id="GO:0000156">
    <property type="term" value="F:phosphorelay response regulator activity"/>
    <property type="evidence" value="ECO:0007669"/>
    <property type="project" value="InterPro"/>
</dbReference>
<gene>
    <name evidence="5" type="ordered locus">Desdi_1522</name>
</gene>
<dbReference type="SUPFAM" id="SSF58104">
    <property type="entry name" value="Methyl-accepting chemotaxis protein (MCP) signaling domain"/>
    <property type="match status" value="1"/>
</dbReference>
<dbReference type="GO" id="GO:0003677">
    <property type="term" value="F:DNA binding"/>
    <property type="evidence" value="ECO:0007669"/>
    <property type="project" value="InterPro"/>
</dbReference>
<dbReference type="KEGG" id="ddl:Desdi_1522"/>
<dbReference type="GO" id="GO:0016020">
    <property type="term" value="C:membrane"/>
    <property type="evidence" value="ECO:0007669"/>
    <property type="project" value="InterPro"/>
</dbReference>